<evidence type="ECO:0000256" key="1">
    <source>
        <dbReference type="SAM" id="MobiDB-lite"/>
    </source>
</evidence>
<gene>
    <name evidence="3" type="ORF">GALMADRAFT_282323</name>
</gene>
<dbReference type="HOGENOM" id="CLU_860656_0_0_1"/>
<keyword evidence="4" id="KW-1185">Reference proteome</keyword>
<feature type="transmembrane region" description="Helical" evidence="2">
    <location>
        <begin position="33"/>
        <end position="57"/>
    </location>
</feature>
<evidence type="ECO:0000313" key="4">
    <source>
        <dbReference type="Proteomes" id="UP000027222"/>
    </source>
</evidence>
<feature type="region of interest" description="Disordered" evidence="1">
    <location>
        <begin position="314"/>
        <end position="334"/>
    </location>
</feature>
<dbReference type="Proteomes" id="UP000027222">
    <property type="component" value="Unassembled WGS sequence"/>
</dbReference>
<dbReference type="AlphaFoldDB" id="A0A067STZ5"/>
<name>A0A067STZ5_GALM3</name>
<sequence>MSPSSCKVWNYSYIWPFPPNILNQEDLRLDLQMFGITLSAIVYGTGAMFMFDFFPLLRKTKRTLSKRMQFCLAGFLIGMLLLSSVAIIQGSICLASADHYLAEITYSSRTAFSPWKFLLDFGLPGSLPLIFFGANVFMVWRCLTFSKNLASSHRAWLFCVLSMLALSSLAGAVLFYLQGILPRLGSKYEQEPSIPLISSIANILLGLLITFLILNTKKTGTVTSSEGLWYGKAANICIDSCFLIPLINAVHIFLSFLTRNGAVITLQILPHICVLSMTLALERFVKDRVAAVAPVDVQQTHLPQNRELSLGIHSNTLHAPSSPTSPTTRGGQMA</sequence>
<feature type="transmembrane region" description="Helical" evidence="2">
    <location>
        <begin position="117"/>
        <end position="143"/>
    </location>
</feature>
<feature type="transmembrane region" description="Helical" evidence="2">
    <location>
        <begin position="69"/>
        <end position="97"/>
    </location>
</feature>
<evidence type="ECO:0000256" key="2">
    <source>
        <dbReference type="SAM" id="Phobius"/>
    </source>
</evidence>
<dbReference type="EMBL" id="KL142398">
    <property type="protein sequence ID" value="KDR70243.1"/>
    <property type="molecule type" value="Genomic_DNA"/>
</dbReference>
<feature type="transmembrane region" description="Helical" evidence="2">
    <location>
        <begin position="236"/>
        <end position="256"/>
    </location>
</feature>
<dbReference type="OrthoDB" id="3267806at2759"/>
<evidence type="ECO:0000313" key="3">
    <source>
        <dbReference type="EMBL" id="KDR70243.1"/>
    </source>
</evidence>
<proteinExistence type="predicted"/>
<feature type="transmembrane region" description="Helical" evidence="2">
    <location>
        <begin position="262"/>
        <end position="281"/>
    </location>
</feature>
<keyword evidence="2" id="KW-1133">Transmembrane helix</keyword>
<keyword evidence="2" id="KW-0812">Transmembrane</keyword>
<organism evidence="3 4">
    <name type="scientific">Galerina marginata (strain CBS 339.88)</name>
    <dbReference type="NCBI Taxonomy" id="685588"/>
    <lineage>
        <taxon>Eukaryota</taxon>
        <taxon>Fungi</taxon>
        <taxon>Dikarya</taxon>
        <taxon>Basidiomycota</taxon>
        <taxon>Agaricomycotina</taxon>
        <taxon>Agaricomycetes</taxon>
        <taxon>Agaricomycetidae</taxon>
        <taxon>Agaricales</taxon>
        <taxon>Agaricineae</taxon>
        <taxon>Strophariaceae</taxon>
        <taxon>Galerina</taxon>
    </lineage>
</organism>
<feature type="transmembrane region" description="Helical" evidence="2">
    <location>
        <begin position="196"/>
        <end position="215"/>
    </location>
</feature>
<protein>
    <submittedName>
        <fullName evidence="3">Uncharacterized protein</fullName>
    </submittedName>
</protein>
<reference evidence="4" key="1">
    <citation type="journal article" date="2014" name="Proc. Natl. Acad. Sci. U.S.A.">
        <title>Extensive sampling of basidiomycete genomes demonstrates inadequacy of the white-rot/brown-rot paradigm for wood decay fungi.</title>
        <authorList>
            <person name="Riley R."/>
            <person name="Salamov A.A."/>
            <person name="Brown D.W."/>
            <person name="Nagy L.G."/>
            <person name="Floudas D."/>
            <person name="Held B.W."/>
            <person name="Levasseur A."/>
            <person name="Lombard V."/>
            <person name="Morin E."/>
            <person name="Otillar R."/>
            <person name="Lindquist E.A."/>
            <person name="Sun H."/>
            <person name="LaButti K.M."/>
            <person name="Schmutz J."/>
            <person name="Jabbour D."/>
            <person name="Luo H."/>
            <person name="Baker S.E."/>
            <person name="Pisabarro A.G."/>
            <person name="Walton J.D."/>
            <person name="Blanchette R.A."/>
            <person name="Henrissat B."/>
            <person name="Martin F."/>
            <person name="Cullen D."/>
            <person name="Hibbett D.S."/>
            <person name="Grigoriev I.V."/>
        </authorList>
    </citation>
    <scope>NUCLEOTIDE SEQUENCE [LARGE SCALE GENOMIC DNA]</scope>
    <source>
        <strain evidence="4">CBS 339.88</strain>
    </source>
</reference>
<feature type="transmembrane region" description="Helical" evidence="2">
    <location>
        <begin position="155"/>
        <end position="176"/>
    </location>
</feature>
<keyword evidence="2" id="KW-0472">Membrane</keyword>
<accession>A0A067STZ5</accession>